<evidence type="ECO:0008006" key="3">
    <source>
        <dbReference type="Google" id="ProtNLM"/>
    </source>
</evidence>
<reference evidence="1 2" key="1">
    <citation type="submission" date="2023-03" db="EMBL/GenBank/DDBJ databases">
        <title>Bacillus Genome Sequencing.</title>
        <authorList>
            <person name="Dunlap C."/>
        </authorList>
    </citation>
    <scope>NUCLEOTIDE SEQUENCE [LARGE SCALE GENOMIC DNA]</scope>
    <source>
        <strain evidence="1 2">BD-533</strain>
    </source>
</reference>
<dbReference type="RefSeq" id="WP_326072355.1">
    <property type="nucleotide sequence ID" value="NZ_JARLKY010000026.1"/>
</dbReference>
<sequence length="94" mass="10443">MMKEWGNAITYLPIPQDPPIIQFDSIHVNTIGDSSGIFVGTNMQFFWTSSSKSNSGMGEISGDNNYMLNNVNTVYDNDIIDAPYTKGDFIIGRL</sequence>
<evidence type="ECO:0000313" key="1">
    <source>
        <dbReference type="EMBL" id="MEC0228081.1"/>
    </source>
</evidence>
<gene>
    <name evidence="1" type="ORF">P4I72_13200</name>
</gene>
<accession>A0ABU6G1P1</accession>
<protein>
    <recommendedName>
        <fullName evidence="3">Spore germination protein</fullName>
    </recommendedName>
</protein>
<evidence type="ECO:0000313" key="2">
    <source>
        <dbReference type="Proteomes" id="UP001338137"/>
    </source>
</evidence>
<dbReference type="Proteomes" id="UP001338137">
    <property type="component" value="Unassembled WGS sequence"/>
</dbReference>
<organism evidence="1 2">
    <name type="scientific">Paenibacillus alba</name>
    <dbReference type="NCBI Taxonomy" id="1197127"/>
    <lineage>
        <taxon>Bacteria</taxon>
        <taxon>Bacillati</taxon>
        <taxon>Bacillota</taxon>
        <taxon>Bacilli</taxon>
        <taxon>Bacillales</taxon>
        <taxon>Paenibacillaceae</taxon>
        <taxon>Paenibacillus</taxon>
    </lineage>
</organism>
<dbReference type="EMBL" id="JARLKY010000026">
    <property type="protein sequence ID" value="MEC0228081.1"/>
    <property type="molecule type" value="Genomic_DNA"/>
</dbReference>
<comment type="caution">
    <text evidence="1">The sequence shown here is derived from an EMBL/GenBank/DDBJ whole genome shotgun (WGS) entry which is preliminary data.</text>
</comment>
<keyword evidence="2" id="KW-1185">Reference proteome</keyword>
<proteinExistence type="predicted"/>
<name>A0ABU6G1P1_9BACL</name>